<dbReference type="NCBIfam" id="NF040601">
    <property type="entry name" value="TerS_not_xtmA"/>
    <property type="match status" value="1"/>
</dbReference>
<protein>
    <recommendedName>
        <fullName evidence="1">Terminase ATPase subunit N-terminal domain-containing protein</fullName>
    </recommendedName>
</protein>
<proteinExistence type="predicted"/>
<dbReference type="InterPro" id="IPR010332">
    <property type="entry name" value="ATPase_terminase-su_N"/>
</dbReference>
<dbReference type="AlphaFoldDB" id="A0A6B3WYH9"/>
<dbReference type="EMBL" id="SWOY01000013">
    <property type="protein sequence ID" value="NFG18648.1"/>
    <property type="molecule type" value="Genomic_DNA"/>
</dbReference>
<dbReference type="RefSeq" id="WP_012704107.1">
    <property type="nucleotide sequence ID" value="NZ_CP013847.1"/>
</dbReference>
<evidence type="ECO:0000259" key="1">
    <source>
        <dbReference type="Pfam" id="PF06056"/>
    </source>
</evidence>
<name>A0A6B3WYH9_CLOBO</name>
<evidence type="ECO:0000313" key="3">
    <source>
        <dbReference type="Proteomes" id="UP000478995"/>
    </source>
</evidence>
<reference evidence="2 3" key="1">
    <citation type="submission" date="2019-04" db="EMBL/GenBank/DDBJ databases">
        <title>Genome sequencing of Clostridium botulinum Groups I-IV and Clostridium butyricum.</title>
        <authorList>
            <person name="Brunt J."/>
            <person name="Van Vliet A.H.M."/>
            <person name="Stringer S.C."/>
            <person name="Carter A.T."/>
            <person name="Peck M.W."/>
        </authorList>
    </citation>
    <scope>NUCLEOTIDE SEQUENCE [LARGE SCALE GENOMIC DNA]</scope>
    <source>
        <strain evidence="2 3">IFR 18/037</strain>
    </source>
</reference>
<feature type="domain" description="Terminase ATPase subunit N-terminal" evidence="1">
    <location>
        <begin position="8"/>
        <end position="48"/>
    </location>
</feature>
<dbReference type="Proteomes" id="UP000478995">
    <property type="component" value="Unassembled WGS sequence"/>
</dbReference>
<accession>A0A6B3WYH9</accession>
<organism evidence="2 3">
    <name type="scientific">Clostridium botulinum</name>
    <dbReference type="NCBI Taxonomy" id="1491"/>
    <lineage>
        <taxon>Bacteria</taxon>
        <taxon>Bacillati</taxon>
        <taxon>Bacillota</taxon>
        <taxon>Clostridia</taxon>
        <taxon>Eubacteriales</taxon>
        <taxon>Clostridiaceae</taxon>
        <taxon>Clostridium</taxon>
    </lineage>
</organism>
<evidence type="ECO:0000313" key="2">
    <source>
        <dbReference type="EMBL" id="NFG18648.1"/>
    </source>
</evidence>
<comment type="caution">
    <text evidence="2">The sequence shown here is derived from an EMBL/GenBank/DDBJ whole genome shotgun (WGS) entry which is preliminary data.</text>
</comment>
<sequence length="235" mass="27482">MENIRGPDEKDQAKQDYIKGVKYKDLAEKYSVSLNTIKSWVKRYGWSEEKKKKGAHKNKKGAPLNNKNAVGHGAPTKNKNAEKHGFFSKYLPEETLGIMEEIETKKPLDILWDQIMIQYAAIIRAQKIMHVESKDEMIKELKKTKDSWADKSSSEEREYEFQFAWDRQATFLNAQSRAMGELRSLIKQYDEMLNTNWNIATEEQKLRIEKLKADINKDDNKDKPIEILIKRKGKD</sequence>
<gene>
    <name evidence="2" type="ORF">FC794_18100</name>
</gene>
<dbReference type="Gene3D" id="1.10.10.60">
    <property type="entry name" value="Homeodomain-like"/>
    <property type="match status" value="1"/>
</dbReference>
<dbReference type="Pfam" id="PF06056">
    <property type="entry name" value="Terminase_5"/>
    <property type="match status" value="1"/>
</dbReference>